<reference evidence="2 3" key="1">
    <citation type="submission" date="2019-07" db="EMBL/GenBank/DDBJ databases">
        <title>Whole genome shotgun sequence of Pseudonocardia asaccharolytica NBRC 16224.</title>
        <authorList>
            <person name="Hosoyama A."/>
            <person name="Uohara A."/>
            <person name="Ohji S."/>
            <person name="Ichikawa N."/>
        </authorList>
    </citation>
    <scope>NUCLEOTIDE SEQUENCE [LARGE SCALE GENOMIC DNA]</scope>
    <source>
        <strain evidence="2 3">NBRC 16224</strain>
    </source>
</reference>
<feature type="region of interest" description="Disordered" evidence="1">
    <location>
        <begin position="94"/>
        <end position="117"/>
    </location>
</feature>
<sequence length="175" mass="19144">MGLFRFWGIADAVRAEAVACDPLVAVTRTLAEEPAELVPFNHPSMREALPVSPAFPAVCAQDRIEPLLVQQVRGLGGEVRFATPLIGLRVTADGARRPRRGRARPRPVRRRRRRPAQHRAAALGIGWEHLATIGEFVQVLFRPDLAALLGRRPPGRVFVTHPDAEGVLLPVGAGR</sequence>
<organism evidence="2 3">
    <name type="scientific">Pseudonocardia asaccharolytica DSM 44247 = NBRC 16224</name>
    <dbReference type="NCBI Taxonomy" id="1123024"/>
    <lineage>
        <taxon>Bacteria</taxon>
        <taxon>Bacillati</taxon>
        <taxon>Actinomycetota</taxon>
        <taxon>Actinomycetes</taxon>
        <taxon>Pseudonocardiales</taxon>
        <taxon>Pseudonocardiaceae</taxon>
        <taxon>Pseudonocardia</taxon>
    </lineage>
</organism>
<accession>A0A511DCD0</accession>
<evidence type="ECO:0000313" key="2">
    <source>
        <dbReference type="EMBL" id="GEL20608.1"/>
    </source>
</evidence>
<keyword evidence="3" id="KW-1185">Reference proteome</keyword>
<dbReference type="Proteomes" id="UP000321328">
    <property type="component" value="Unassembled WGS sequence"/>
</dbReference>
<comment type="caution">
    <text evidence="2">The sequence shown here is derived from an EMBL/GenBank/DDBJ whole genome shotgun (WGS) entry which is preliminary data.</text>
</comment>
<dbReference type="OrthoDB" id="4246007at2"/>
<dbReference type="Gene3D" id="3.50.50.60">
    <property type="entry name" value="FAD/NAD(P)-binding domain"/>
    <property type="match status" value="1"/>
</dbReference>
<name>A0A511DCD0_9PSEU</name>
<dbReference type="Gene3D" id="3.30.9.10">
    <property type="entry name" value="D-Amino Acid Oxidase, subunit A, domain 2"/>
    <property type="match status" value="2"/>
</dbReference>
<dbReference type="STRING" id="1123024.GCA_000423625_01770"/>
<dbReference type="InterPro" id="IPR036188">
    <property type="entry name" value="FAD/NAD-bd_sf"/>
</dbReference>
<dbReference type="EMBL" id="BJVI01000079">
    <property type="protein sequence ID" value="GEL20608.1"/>
    <property type="molecule type" value="Genomic_DNA"/>
</dbReference>
<gene>
    <name evidence="2" type="ORF">PA7_44450</name>
</gene>
<proteinExistence type="predicted"/>
<evidence type="ECO:0000313" key="3">
    <source>
        <dbReference type="Proteomes" id="UP000321328"/>
    </source>
</evidence>
<evidence type="ECO:0000256" key="1">
    <source>
        <dbReference type="SAM" id="MobiDB-lite"/>
    </source>
</evidence>
<protein>
    <submittedName>
        <fullName evidence="2">Uncharacterized protein</fullName>
    </submittedName>
</protein>
<dbReference type="AlphaFoldDB" id="A0A511DCD0"/>
<feature type="compositionally biased region" description="Basic residues" evidence="1">
    <location>
        <begin position="97"/>
        <end position="117"/>
    </location>
</feature>